<dbReference type="InterPro" id="IPR000086">
    <property type="entry name" value="NUDIX_hydrolase_dom"/>
</dbReference>
<dbReference type="SUPFAM" id="SSF55811">
    <property type="entry name" value="Nudix"/>
    <property type="match status" value="1"/>
</dbReference>
<dbReference type="CDD" id="cd03426">
    <property type="entry name" value="NUDIX_CoAse_Nudt7"/>
    <property type="match status" value="1"/>
</dbReference>
<dbReference type="InterPro" id="IPR045121">
    <property type="entry name" value="CoAse"/>
</dbReference>
<accession>A0A6I8M9N1</accession>
<reference evidence="9 10" key="1">
    <citation type="submission" date="2019-11" db="EMBL/GenBank/DDBJ databases">
        <authorList>
            <person name="Brisse S."/>
        </authorList>
    </citation>
    <scope>NUCLEOTIDE SEQUENCE [LARGE SCALE GENOMIC DNA]</scope>
    <source>
        <strain evidence="9">FRC0190</strain>
    </source>
</reference>
<proteinExistence type="inferred from homology"/>
<keyword evidence="4" id="KW-0479">Metal-binding</keyword>
<dbReference type="Pfam" id="PF00293">
    <property type="entry name" value="NUDIX"/>
    <property type="match status" value="1"/>
</dbReference>
<dbReference type="PANTHER" id="PTHR12992">
    <property type="entry name" value="NUDIX HYDROLASE"/>
    <property type="match status" value="1"/>
</dbReference>
<dbReference type="Gene3D" id="3.90.79.10">
    <property type="entry name" value="Nucleoside Triphosphate Pyrophosphohydrolase"/>
    <property type="match status" value="1"/>
</dbReference>
<name>A0A6I8M9N1_9CORY</name>
<evidence type="ECO:0000313" key="10">
    <source>
        <dbReference type="Proteomes" id="UP000423525"/>
    </source>
</evidence>
<dbReference type="GO" id="GO:0009132">
    <property type="term" value="P:nucleoside diphosphate metabolic process"/>
    <property type="evidence" value="ECO:0007669"/>
    <property type="project" value="InterPro"/>
</dbReference>
<comment type="cofactor">
    <cofactor evidence="1">
        <name>Mn(2+)</name>
        <dbReference type="ChEBI" id="CHEBI:29035"/>
    </cofactor>
</comment>
<evidence type="ECO:0000256" key="2">
    <source>
        <dbReference type="ARBA" id="ARBA00001946"/>
    </source>
</evidence>
<dbReference type="PANTHER" id="PTHR12992:SF11">
    <property type="entry name" value="MITOCHONDRIAL COENZYME A DIPHOSPHATASE NUDT8"/>
    <property type="match status" value="1"/>
</dbReference>
<feature type="domain" description="Nudix hydrolase" evidence="8">
    <location>
        <begin position="55"/>
        <end position="199"/>
    </location>
</feature>
<evidence type="ECO:0000256" key="5">
    <source>
        <dbReference type="ARBA" id="ARBA00022801"/>
    </source>
</evidence>
<dbReference type="RefSeq" id="WP_155871375.1">
    <property type="nucleotide sequence ID" value="NZ_CP168248.1"/>
</dbReference>
<evidence type="ECO:0000256" key="1">
    <source>
        <dbReference type="ARBA" id="ARBA00001936"/>
    </source>
</evidence>
<evidence type="ECO:0000256" key="4">
    <source>
        <dbReference type="ARBA" id="ARBA00022723"/>
    </source>
</evidence>
<dbReference type="Proteomes" id="UP000423525">
    <property type="component" value="Chromosome"/>
</dbReference>
<evidence type="ECO:0000256" key="6">
    <source>
        <dbReference type="ARBA" id="ARBA00022842"/>
    </source>
</evidence>
<dbReference type="PROSITE" id="PS01293">
    <property type="entry name" value="NUDIX_COA"/>
    <property type="match status" value="1"/>
</dbReference>
<dbReference type="GO" id="GO:0030145">
    <property type="term" value="F:manganese ion binding"/>
    <property type="evidence" value="ECO:0007669"/>
    <property type="project" value="InterPro"/>
</dbReference>
<dbReference type="KEGG" id="crf:FRC0190_00305"/>
<dbReference type="PROSITE" id="PS51462">
    <property type="entry name" value="NUDIX"/>
    <property type="match status" value="1"/>
</dbReference>
<dbReference type="EMBL" id="LR738855">
    <property type="protein sequence ID" value="VZH84279.1"/>
    <property type="molecule type" value="Genomic_DNA"/>
</dbReference>
<keyword evidence="6" id="KW-0460">Magnesium</keyword>
<evidence type="ECO:0000259" key="8">
    <source>
        <dbReference type="PROSITE" id="PS51462"/>
    </source>
</evidence>
<sequence length="247" mass="27767">MTLDFPQPDVPGRNTDLRPEYAPRWLAPLVNDVTNGVICDRLRRVLAPPQRTETTKQAAVLMLLAGDPLAHTLPDDATVLLTHRSPTMRSHSGQIAFPGGRMDPVDRNVVDCALREAWEETGVDRMSVTPLVTFPMLHIRATGYPVHPVLGYWHTPSRVGVVSPNEADSVAAIPIAELVDPRNRLTVEFDRWSGPAFRINDFIIWGFTGGLLDAMLYQAGWEQPWESHKHYDLYDTLARSRNNERLT</sequence>
<comment type="similarity">
    <text evidence="3">Belongs to the Nudix hydrolase family. PCD1 subfamily.</text>
</comment>
<dbReference type="InterPro" id="IPR000059">
    <property type="entry name" value="NUDIX_hydrolase_NudL_CS"/>
</dbReference>
<dbReference type="GO" id="GO:0000287">
    <property type="term" value="F:magnesium ion binding"/>
    <property type="evidence" value="ECO:0007669"/>
    <property type="project" value="InterPro"/>
</dbReference>
<keyword evidence="5" id="KW-0378">Hydrolase</keyword>
<gene>
    <name evidence="9" type="ORF">FRC0190_00305</name>
</gene>
<organism evidence="9 10">
    <name type="scientific">Corynebacterium rouxii</name>
    <dbReference type="NCBI Taxonomy" id="2719119"/>
    <lineage>
        <taxon>Bacteria</taxon>
        <taxon>Bacillati</taxon>
        <taxon>Actinomycetota</taxon>
        <taxon>Actinomycetes</taxon>
        <taxon>Mycobacteriales</taxon>
        <taxon>Corynebacteriaceae</taxon>
        <taxon>Corynebacterium</taxon>
    </lineage>
</organism>
<dbReference type="InterPro" id="IPR015797">
    <property type="entry name" value="NUDIX_hydrolase-like_dom_sf"/>
</dbReference>
<evidence type="ECO:0000256" key="7">
    <source>
        <dbReference type="ARBA" id="ARBA00023211"/>
    </source>
</evidence>
<evidence type="ECO:0000256" key="3">
    <source>
        <dbReference type="ARBA" id="ARBA00006506"/>
    </source>
</evidence>
<dbReference type="AlphaFoldDB" id="A0A6I8M9N1"/>
<dbReference type="GO" id="GO:0010945">
    <property type="term" value="F:coenzyme A diphosphatase activity"/>
    <property type="evidence" value="ECO:0007669"/>
    <property type="project" value="InterPro"/>
</dbReference>
<protein>
    <submittedName>
        <fullName evidence="9">CoA pyrophosphatase</fullName>
    </submittedName>
</protein>
<evidence type="ECO:0000313" key="9">
    <source>
        <dbReference type="EMBL" id="VZH84279.1"/>
    </source>
</evidence>
<keyword evidence="7" id="KW-0464">Manganese</keyword>
<comment type="cofactor">
    <cofactor evidence="2">
        <name>Mg(2+)</name>
        <dbReference type="ChEBI" id="CHEBI:18420"/>
    </cofactor>
</comment>